<evidence type="ECO:0000313" key="1">
    <source>
        <dbReference type="EMBL" id="SVB42894.1"/>
    </source>
</evidence>
<dbReference type="AlphaFoldDB" id="A0A382DYC3"/>
<name>A0A382DYC3_9ZZZZ</name>
<organism evidence="1">
    <name type="scientific">marine metagenome</name>
    <dbReference type="NCBI Taxonomy" id="408172"/>
    <lineage>
        <taxon>unclassified sequences</taxon>
        <taxon>metagenomes</taxon>
        <taxon>ecological metagenomes</taxon>
    </lineage>
</organism>
<reference evidence="1" key="1">
    <citation type="submission" date="2018-05" db="EMBL/GenBank/DDBJ databases">
        <authorList>
            <person name="Lanie J.A."/>
            <person name="Ng W.-L."/>
            <person name="Kazmierczak K.M."/>
            <person name="Andrzejewski T.M."/>
            <person name="Davidsen T.M."/>
            <person name="Wayne K.J."/>
            <person name="Tettelin H."/>
            <person name="Glass J.I."/>
            <person name="Rusch D."/>
            <person name="Podicherti R."/>
            <person name="Tsui H.-C.T."/>
            <person name="Winkler M.E."/>
        </authorList>
    </citation>
    <scope>NUCLEOTIDE SEQUENCE</scope>
</reference>
<sequence>MESQIFNVKENISILKNKYELVLLDYNYLTTPKKLMEYQSKYFENDLIFLDITKIKKIKEENDELIIIEPDKTKIQNE</sequence>
<proteinExistence type="predicted"/>
<gene>
    <name evidence="1" type="ORF">METZ01_LOCUS195748</name>
</gene>
<dbReference type="EMBL" id="UINC01041518">
    <property type="protein sequence ID" value="SVB42894.1"/>
    <property type="molecule type" value="Genomic_DNA"/>
</dbReference>
<accession>A0A382DYC3</accession>
<protein>
    <submittedName>
        <fullName evidence="1">Uncharacterized protein</fullName>
    </submittedName>
</protein>